<sequence length="94" mass="10378">MDNERHVTNAFTMAGMNVGPSGVVYVPITDISPIDCGKLAETYRHLKANFDKRKFPLGHKMGTTGATHQPGRYGYNRCYSLVAVKKILHNIAGQ</sequence>
<dbReference type="Proteomes" id="UP000266723">
    <property type="component" value="Unassembled WGS sequence"/>
</dbReference>
<name>A0ABQ7E2D4_BRACR</name>
<evidence type="ECO:0000313" key="1">
    <source>
        <dbReference type="EMBL" id="KAF3591392.1"/>
    </source>
</evidence>
<gene>
    <name evidence="1" type="ORF">DY000_02027904</name>
</gene>
<dbReference type="EMBL" id="QGKV02000299">
    <property type="protein sequence ID" value="KAF3591392.1"/>
    <property type="molecule type" value="Genomic_DNA"/>
</dbReference>
<evidence type="ECO:0000313" key="2">
    <source>
        <dbReference type="Proteomes" id="UP000266723"/>
    </source>
</evidence>
<organism evidence="1 2">
    <name type="scientific">Brassica cretica</name>
    <name type="common">Mustard</name>
    <dbReference type="NCBI Taxonomy" id="69181"/>
    <lineage>
        <taxon>Eukaryota</taxon>
        <taxon>Viridiplantae</taxon>
        <taxon>Streptophyta</taxon>
        <taxon>Embryophyta</taxon>
        <taxon>Tracheophyta</taxon>
        <taxon>Spermatophyta</taxon>
        <taxon>Magnoliopsida</taxon>
        <taxon>eudicotyledons</taxon>
        <taxon>Gunneridae</taxon>
        <taxon>Pentapetalae</taxon>
        <taxon>rosids</taxon>
        <taxon>malvids</taxon>
        <taxon>Brassicales</taxon>
        <taxon>Brassicaceae</taxon>
        <taxon>Brassiceae</taxon>
        <taxon>Brassica</taxon>
    </lineage>
</organism>
<accession>A0ABQ7E2D4</accession>
<keyword evidence="2" id="KW-1185">Reference proteome</keyword>
<proteinExistence type="predicted"/>
<comment type="caution">
    <text evidence="1">The sequence shown here is derived from an EMBL/GenBank/DDBJ whole genome shotgun (WGS) entry which is preliminary data.</text>
</comment>
<reference evidence="1 2" key="1">
    <citation type="journal article" date="2020" name="BMC Genomics">
        <title>Intraspecific diversification of the crop wild relative Brassica cretica Lam. using demographic model selection.</title>
        <authorList>
            <person name="Kioukis A."/>
            <person name="Michalopoulou V.A."/>
            <person name="Briers L."/>
            <person name="Pirintsos S."/>
            <person name="Studholme D.J."/>
            <person name="Pavlidis P."/>
            <person name="Sarris P.F."/>
        </authorList>
    </citation>
    <scope>NUCLEOTIDE SEQUENCE [LARGE SCALE GENOMIC DNA]</scope>
    <source>
        <strain evidence="2">cv. PFS-1207/04</strain>
    </source>
</reference>
<protein>
    <submittedName>
        <fullName evidence="1">Uncharacterized protein</fullName>
    </submittedName>
</protein>